<dbReference type="Proteomes" id="UP000467148">
    <property type="component" value="Chromosome"/>
</dbReference>
<dbReference type="Gene3D" id="3.40.190.290">
    <property type="match status" value="1"/>
</dbReference>
<evidence type="ECO:0000256" key="4">
    <source>
        <dbReference type="ARBA" id="ARBA00023163"/>
    </source>
</evidence>
<dbReference type="InterPro" id="IPR036390">
    <property type="entry name" value="WH_DNA-bd_sf"/>
</dbReference>
<name>A0A7I7TFB8_9MYCO</name>
<keyword evidence="3" id="KW-0238">DNA-binding</keyword>
<dbReference type="Pfam" id="PF03466">
    <property type="entry name" value="LysR_substrate"/>
    <property type="match status" value="1"/>
</dbReference>
<dbReference type="InterPro" id="IPR036388">
    <property type="entry name" value="WH-like_DNA-bd_sf"/>
</dbReference>
<dbReference type="InterPro" id="IPR000847">
    <property type="entry name" value="LysR_HTH_N"/>
</dbReference>
<dbReference type="GO" id="GO:0003677">
    <property type="term" value="F:DNA binding"/>
    <property type="evidence" value="ECO:0007669"/>
    <property type="project" value="UniProtKB-KW"/>
</dbReference>
<feature type="compositionally biased region" description="Basic and acidic residues" evidence="5">
    <location>
        <begin position="328"/>
        <end position="339"/>
    </location>
</feature>
<keyword evidence="2" id="KW-0805">Transcription regulation</keyword>
<evidence type="ECO:0000256" key="3">
    <source>
        <dbReference type="ARBA" id="ARBA00023125"/>
    </source>
</evidence>
<dbReference type="GO" id="GO:0003700">
    <property type="term" value="F:DNA-binding transcription factor activity"/>
    <property type="evidence" value="ECO:0007669"/>
    <property type="project" value="InterPro"/>
</dbReference>
<dbReference type="InterPro" id="IPR005119">
    <property type="entry name" value="LysR_subst-bd"/>
</dbReference>
<evidence type="ECO:0000256" key="5">
    <source>
        <dbReference type="SAM" id="MobiDB-lite"/>
    </source>
</evidence>
<dbReference type="SUPFAM" id="SSF46785">
    <property type="entry name" value="Winged helix' DNA-binding domain"/>
    <property type="match status" value="1"/>
</dbReference>
<feature type="domain" description="HTH lysR-type" evidence="6">
    <location>
        <begin position="1"/>
        <end position="59"/>
    </location>
</feature>
<sequence length="339" mass="37469">MLSADNLRFFLEVARTGRLNEAARNLAVDHTTVGRRITTLEKTLGERLFDRSPGGWLLTEAGATLLPRAESVESAVLAAYDSRTSGVGPLTGTVRLATPDGFGAFVVAPHLVELRRRHPHLDIELVTATEHGSLSARHFDVAVTLEQPPPRSVHVEQLATYDLRLYASAEYLSTATPLVELSDLKDHTLIWYIDALLDVAPLRILDVLPHKQRVAIQTNNIAGHLTAARSGLGIAPLPQYVGEPDDSLRAVLPELFSVRRGYWMVIPRELRQVGRVRAVAQFLRSLVAASPYFAQVDESESERGMSFVPGRRSLESAHDVDEPTFAERATDHLQADRKR</sequence>
<evidence type="ECO:0000313" key="8">
    <source>
        <dbReference type="Proteomes" id="UP000467148"/>
    </source>
</evidence>
<dbReference type="EMBL" id="AP022596">
    <property type="protein sequence ID" value="BBY66856.1"/>
    <property type="molecule type" value="Genomic_DNA"/>
</dbReference>
<evidence type="ECO:0000256" key="2">
    <source>
        <dbReference type="ARBA" id="ARBA00023015"/>
    </source>
</evidence>
<dbReference type="Gene3D" id="1.10.10.10">
    <property type="entry name" value="Winged helix-like DNA-binding domain superfamily/Winged helix DNA-binding domain"/>
    <property type="match status" value="1"/>
</dbReference>
<dbReference type="RefSeq" id="WP_163750855.1">
    <property type="nucleotide sequence ID" value="NZ_AP022596.1"/>
</dbReference>
<organism evidence="7 8">
    <name type="scientific">Mycolicibacterium helvum</name>
    <dbReference type="NCBI Taxonomy" id="1534349"/>
    <lineage>
        <taxon>Bacteria</taxon>
        <taxon>Bacillati</taxon>
        <taxon>Actinomycetota</taxon>
        <taxon>Actinomycetes</taxon>
        <taxon>Mycobacteriales</taxon>
        <taxon>Mycobacteriaceae</taxon>
        <taxon>Mycolicibacterium</taxon>
    </lineage>
</organism>
<keyword evidence="4" id="KW-0804">Transcription</keyword>
<dbReference type="PROSITE" id="PS50931">
    <property type="entry name" value="HTH_LYSR"/>
    <property type="match status" value="1"/>
</dbReference>
<dbReference type="Pfam" id="PF00126">
    <property type="entry name" value="HTH_1"/>
    <property type="match status" value="1"/>
</dbReference>
<feature type="region of interest" description="Disordered" evidence="5">
    <location>
        <begin position="304"/>
        <end position="339"/>
    </location>
</feature>
<gene>
    <name evidence="7" type="ORF">MHEL_50990</name>
</gene>
<evidence type="ECO:0000256" key="1">
    <source>
        <dbReference type="ARBA" id="ARBA00009437"/>
    </source>
</evidence>
<reference evidence="7 8" key="1">
    <citation type="journal article" date="2019" name="Emerg. Microbes Infect.">
        <title>Comprehensive subspecies identification of 175 nontuberculous mycobacteria species based on 7547 genomic profiles.</title>
        <authorList>
            <person name="Matsumoto Y."/>
            <person name="Kinjo T."/>
            <person name="Motooka D."/>
            <person name="Nabeya D."/>
            <person name="Jung N."/>
            <person name="Uechi K."/>
            <person name="Horii T."/>
            <person name="Iida T."/>
            <person name="Fujita J."/>
            <person name="Nakamura S."/>
        </authorList>
    </citation>
    <scope>NUCLEOTIDE SEQUENCE [LARGE SCALE GENOMIC DNA]</scope>
    <source>
        <strain evidence="7 8">JCM 30396</strain>
    </source>
</reference>
<dbReference type="KEGG" id="mhev:MHEL_50990"/>
<dbReference type="SUPFAM" id="SSF53850">
    <property type="entry name" value="Periplasmic binding protein-like II"/>
    <property type="match status" value="1"/>
</dbReference>
<evidence type="ECO:0000259" key="6">
    <source>
        <dbReference type="PROSITE" id="PS50931"/>
    </source>
</evidence>
<evidence type="ECO:0000313" key="7">
    <source>
        <dbReference type="EMBL" id="BBY66856.1"/>
    </source>
</evidence>
<proteinExistence type="inferred from homology"/>
<dbReference type="AlphaFoldDB" id="A0A7I7TFB8"/>
<protein>
    <submittedName>
        <fullName evidence="7">LysR family transcriptional regulator</fullName>
    </submittedName>
</protein>
<comment type="similarity">
    <text evidence="1">Belongs to the LysR transcriptional regulatory family.</text>
</comment>
<dbReference type="PANTHER" id="PTHR30579:SF3">
    <property type="entry name" value="TRANSCRIPTIONAL REGULATORY PROTEIN"/>
    <property type="match status" value="1"/>
</dbReference>
<dbReference type="PANTHER" id="PTHR30579">
    <property type="entry name" value="TRANSCRIPTIONAL REGULATOR"/>
    <property type="match status" value="1"/>
</dbReference>
<dbReference type="InterPro" id="IPR050176">
    <property type="entry name" value="LTTR"/>
</dbReference>
<keyword evidence="8" id="KW-1185">Reference proteome</keyword>
<feature type="compositionally biased region" description="Basic and acidic residues" evidence="5">
    <location>
        <begin position="312"/>
        <end position="321"/>
    </location>
</feature>
<accession>A0A7I7TFB8</accession>